<dbReference type="AlphaFoldDB" id="A0A8K0VZD8"/>
<keyword evidence="9" id="KW-1185">Reference proteome</keyword>
<dbReference type="PANTHER" id="PTHR23504">
    <property type="entry name" value="MAJOR FACILITATOR SUPERFAMILY DOMAIN-CONTAINING PROTEIN 10"/>
    <property type="match status" value="1"/>
</dbReference>
<proteinExistence type="predicted"/>
<feature type="transmembrane region" description="Helical" evidence="6">
    <location>
        <begin position="102"/>
        <end position="122"/>
    </location>
</feature>
<feature type="transmembrane region" description="Helical" evidence="6">
    <location>
        <begin position="534"/>
        <end position="553"/>
    </location>
</feature>
<evidence type="ECO:0000256" key="3">
    <source>
        <dbReference type="ARBA" id="ARBA00022692"/>
    </source>
</evidence>
<evidence type="ECO:0000256" key="2">
    <source>
        <dbReference type="ARBA" id="ARBA00022448"/>
    </source>
</evidence>
<dbReference type="GO" id="GO:0022857">
    <property type="term" value="F:transmembrane transporter activity"/>
    <property type="evidence" value="ECO:0007669"/>
    <property type="project" value="InterPro"/>
</dbReference>
<feature type="transmembrane region" description="Helical" evidence="6">
    <location>
        <begin position="462"/>
        <end position="487"/>
    </location>
</feature>
<dbReference type="PANTHER" id="PTHR23504:SF2">
    <property type="entry name" value="TRANSPORTER, PUTATIVE (AFU_ORTHOLOGUE AFUA_8G04150)-RELATED"/>
    <property type="match status" value="1"/>
</dbReference>
<keyword evidence="4 6" id="KW-1133">Transmembrane helix</keyword>
<feature type="domain" description="Major facilitator superfamily (MFS) profile" evidence="7">
    <location>
        <begin position="63"/>
        <end position="558"/>
    </location>
</feature>
<evidence type="ECO:0000259" key="7">
    <source>
        <dbReference type="PROSITE" id="PS50850"/>
    </source>
</evidence>
<evidence type="ECO:0000313" key="8">
    <source>
        <dbReference type="EMBL" id="KAH7088584.1"/>
    </source>
</evidence>
<feature type="transmembrane region" description="Helical" evidence="6">
    <location>
        <begin position="192"/>
        <end position="214"/>
    </location>
</feature>
<evidence type="ECO:0000313" key="9">
    <source>
        <dbReference type="Proteomes" id="UP000813461"/>
    </source>
</evidence>
<keyword evidence="2" id="KW-0813">Transport</keyword>
<feature type="transmembrane region" description="Helical" evidence="6">
    <location>
        <begin position="342"/>
        <end position="362"/>
    </location>
</feature>
<protein>
    <submittedName>
        <fullName evidence="8">Major facilitator superfamily domain-containing protein</fullName>
    </submittedName>
</protein>
<sequence>MPSLTKRRTSPQDADGEFPTAQLALLALVRVAVRYVNSRVLLPSHFKLAAHNPKPNFPFQVGSFTDFVLCGAIEPIALTSILPYAWKLVSNFDVCSEANAPFFAGVLIAAFSLSEALSGMYWGGVSDRVGRKPVVIFGCMGTITSLLLVGFAQNFWTALAGRIIGGALNGNIGVIQTMVGEMIKRPEHEPRAYAVLPFVWSIGTIIGPSLGGFFAEPAQTFPSVFGATGVFGQFPYLIPNLICSSLLLISIVMAYFLLDETHPDMQPRDHFDQPDAAVAAETPLLPAQDATSGAAANLNTEAYGTFYAVEVQRDYAVEVQRDEVWRVQSNGDWIEPPAANKVFTWTVVQFVVALGIFTYHSMTFDHLLPIFLQDKRVTDDVNAMIFELSSASMGGGLGIPIQSVGIIMSVNGIIQLFIQAFVFPLLADIFGVWRLLLYVTVAHPIAYILPPLLQLLPGNLLYPGLFVCLATRSLSAILAFPLLLIMIKEAAPNKSHLGKINGLAASTGAACRTVASPIAGLLYGLSIDIHFTALAWWCSALVAIVGAMQIPFLNRAANHCHARVRTAARCCTSQNQLRNETVHIVIEEHA</sequence>
<dbReference type="Proteomes" id="UP000813461">
    <property type="component" value="Unassembled WGS sequence"/>
</dbReference>
<feature type="transmembrane region" description="Helical" evidence="6">
    <location>
        <begin position="134"/>
        <end position="153"/>
    </location>
</feature>
<evidence type="ECO:0000256" key="1">
    <source>
        <dbReference type="ARBA" id="ARBA00004141"/>
    </source>
</evidence>
<keyword evidence="5 6" id="KW-0472">Membrane</keyword>
<feature type="transmembrane region" description="Helical" evidence="6">
    <location>
        <begin position="499"/>
        <end position="522"/>
    </location>
</feature>
<evidence type="ECO:0000256" key="5">
    <source>
        <dbReference type="ARBA" id="ARBA00023136"/>
    </source>
</evidence>
<dbReference type="Gene3D" id="1.20.1250.20">
    <property type="entry name" value="MFS general substrate transporter like domains"/>
    <property type="match status" value="1"/>
</dbReference>
<dbReference type="InterPro" id="IPR011701">
    <property type="entry name" value="MFS"/>
</dbReference>
<feature type="transmembrane region" description="Helical" evidence="6">
    <location>
        <begin position="399"/>
        <end position="423"/>
    </location>
</feature>
<reference evidence="8" key="1">
    <citation type="journal article" date="2021" name="Nat. Commun.">
        <title>Genetic determinants of endophytism in the Arabidopsis root mycobiome.</title>
        <authorList>
            <person name="Mesny F."/>
            <person name="Miyauchi S."/>
            <person name="Thiergart T."/>
            <person name="Pickel B."/>
            <person name="Atanasova L."/>
            <person name="Karlsson M."/>
            <person name="Huettel B."/>
            <person name="Barry K.W."/>
            <person name="Haridas S."/>
            <person name="Chen C."/>
            <person name="Bauer D."/>
            <person name="Andreopoulos W."/>
            <person name="Pangilinan J."/>
            <person name="LaButti K."/>
            <person name="Riley R."/>
            <person name="Lipzen A."/>
            <person name="Clum A."/>
            <person name="Drula E."/>
            <person name="Henrissat B."/>
            <person name="Kohler A."/>
            <person name="Grigoriev I.V."/>
            <person name="Martin F.M."/>
            <person name="Hacquard S."/>
        </authorList>
    </citation>
    <scope>NUCLEOTIDE SEQUENCE</scope>
    <source>
        <strain evidence="8">MPI-SDFR-AT-0120</strain>
    </source>
</reference>
<evidence type="ECO:0000256" key="4">
    <source>
        <dbReference type="ARBA" id="ARBA00022989"/>
    </source>
</evidence>
<dbReference type="InterPro" id="IPR020846">
    <property type="entry name" value="MFS_dom"/>
</dbReference>
<organism evidence="8 9">
    <name type="scientific">Paraphoma chrysanthemicola</name>
    <dbReference type="NCBI Taxonomy" id="798071"/>
    <lineage>
        <taxon>Eukaryota</taxon>
        <taxon>Fungi</taxon>
        <taxon>Dikarya</taxon>
        <taxon>Ascomycota</taxon>
        <taxon>Pezizomycotina</taxon>
        <taxon>Dothideomycetes</taxon>
        <taxon>Pleosporomycetidae</taxon>
        <taxon>Pleosporales</taxon>
        <taxon>Pleosporineae</taxon>
        <taxon>Phaeosphaeriaceae</taxon>
        <taxon>Paraphoma</taxon>
    </lineage>
</organism>
<evidence type="ECO:0000256" key="6">
    <source>
        <dbReference type="SAM" id="Phobius"/>
    </source>
</evidence>
<feature type="transmembrane region" description="Helical" evidence="6">
    <location>
        <begin position="435"/>
        <end position="456"/>
    </location>
</feature>
<keyword evidence="3 6" id="KW-0812">Transmembrane</keyword>
<dbReference type="SUPFAM" id="SSF103473">
    <property type="entry name" value="MFS general substrate transporter"/>
    <property type="match status" value="1"/>
</dbReference>
<dbReference type="OrthoDB" id="10262656at2759"/>
<gene>
    <name evidence="8" type="ORF">FB567DRAFT_591965</name>
</gene>
<dbReference type="EMBL" id="JAGMVJ010000008">
    <property type="protein sequence ID" value="KAH7088584.1"/>
    <property type="molecule type" value="Genomic_DNA"/>
</dbReference>
<feature type="transmembrane region" description="Helical" evidence="6">
    <location>
        <begin position="234"/>
        <end position="258"/>
    </location>
</feature>
<name>A0A8K0VZD8_9PLEO</name>
<dbReference type="PROSITE" id="PS50850">
    <property type="entry name" value="MFS"/>
    <property type="match status" value="1"/>
</dbReference>
<dbReference type="Pfam" id="PF07690">
    <property type="entry name" value="MFS_1"/>
    <property type="match status" value="1"/>
</dbReference>
<dbReference type="InterPro" id="IPR036259">
    <property type="entry name" value="MFS_trans_sf"/>
</dbReference>
<comment type="subcellular location">
    <subcellularLocation>
        <location evidence="1">Membrane</location>
        <topology evidence="1">Multi-pass membrane protein</topology>
    </subcellularLocation>
</comment>
<accession>A0A8K0VZD8</accession>
<dbReference type="GO" id="GO:0016020">
    <property type="term" value="C:membrane"/>
    <property type="evidence" value="ECO:0007669"/>
    <property type="project" value="UniProtKB-SubCell"/>
</dbReference>
<comment type="caution">
    <text evidence="8">The sequence shown here is derived from an EMBL/GenBank/DDBJ whole genome shotgun (WGS) entry which is preliminary data.</text>
</comment>